<keyword evidence="3" id="KW-1185">Reference proteome</keyword>
<evidence type="ECO:0000313" key="3">
    <source>
        <dbReference type="Proteomes" id="UP000288603"/>
    </source>
</evidence>
<feature type="signal peptide" evidence="1">
    <location>
        <begin position="1"/>
        <end position="20"/>
    </location>
</feature>
<comment type="caution">
    <text evidence="2">The sequence shown here is derived from an EMBL/GenBank/DDBJ whole genome shotgun (WGS) entry which is preliminary data.</text>
</comment>
<evidence type="ECO:0000313" key="2">
    <source>
        <dbReference type="EMBL" id="RWZ68088.1"/>
    </source>
</evidence>
<dbReference type="RefSeq" id="WP_128497313.1">
    <property type="nucleotide sequence ID" value="NZ_RZNC01000001.1"/>
</dbReference>
<reference evidence="2 3" key="1">
    <citation type="submission" date="2018-12" db="EMBL/GenBank/DDBJ databases">
        <authorList>
            <person name="Li F."/>
        </authorList>
    </citation>
    <scope>NUCLEOTIDE SEQUENCE [LARGE SCALE GENOMIC DNA]</scope>
    <source>
        <strain evidence="2 3">8H24J-4-2</strain>
    </source>
</reference>
<name>A0A444QEY3_9MICO</name>
<dbReference type="AlphaFoldDB" id="A0A444QEY3"/>
<protein>
    <submittedName>
        <fullName evidence="2">Uncharacterized protein</fullName>
    </submittedName>
</protein>
<sequence length="134" mass="14090">MRLKKMGMFGVAIALVSLTAGCTHDEAYVDKFSGRPTDAPPATESSYGPEARWSETGNVLITTWGSSSCPSTPSAISLLTPSVVLVELAPPPDGACTADMAATTFEMELPEEAQESRIESAIVGEQKVQLPPFG</sequence>
<dbReference type="PROSITE" id="PS51257">
    <property type="entry name" value="PROKAR_LIPOPROTEIN"/>
    <property type="match status" value="1"/>
</dbReference>
<feature type="chain" id="PRO_5038424436" evidence="1">
    <location>
        <begin position="21"/>
        <end position="134"/>
    </location>
</feature>
<proteinExistence type="predicted"/>
<evidence type="ECO:0000256" key="1">
    <source>
        <dbReference type="SAM" id="SignalP"/>
    </source>
</evidence>
<dbReference type="Proteomes" id="UP000288603">
    <property type="component" value="Unassembled WGS sequence"/>
</dbReference>
<accession>A0A444QEY3</accession>
<gene>
    <name evidence="2" type="ORF">ELQ92_02225</name>
</gene>
<dbReference type="EMBL" id="RZNC01000001">
    <property type="protein sequence ID" value="RWZ68088.1"/>
    <property type="molecule type" value="Genomic_DNA"/>
</dbReference>
<organism evidence="2 3">
    <name type="scientific">Labedella populi</name>
    <dbReference type="NCBI Taxonomy" id="2498850"/>
    <lineage>
        <taxon>Bacteria</taxon>
        <taxon>Bacillati</taxon>
        <taxon>Actinomycetota</taxon>
        <taxon>Actinomycetes</taxon>
        <taxon>Micrococcales</taxon>
        <taxon>Microbacteriaceae</taxon>
        <taxon>Labedella</taxon>
    </lineage>
</organism>
<keyword evidence="1" id="KW-0732">Signal</keyword>